<dbReference type="Proteomes" id="UP000800094">
    <property type="component" value="Unassembled WGS sequence"/>
</dbReference>
<feature type="domain" description="MYND-type" evidence="5">
    <location>
        <begin position="10"/>
        <end position="46"/>
    </location>
</feature>
<dbReference type="Gene3D" id="6.10.140.2220">
    <property type="match status" value="1"/>
</dbReference>
<keyword evidence="3" id="KW-0862">Zinc</keyword>
<evidence type="ECO:0000256" key="2">
    <source>
        <dbReference type="ARBA" id="ARBA00022771"/>
    </source>
</evidence>
<reference evidence="6" key="1">
    <citation type="journal article" date="2020" name="Stud. Mycol.">
        <title>101 Dothideomycetes genomes: a test case for predicting lifestyles and emergence of pathogens.</title>
        <authorList>
            <person name="Haridas S."/>
            <person name="Albert R."/>
            <person name="Binder M."/>
            <person name="Bloem J."/>
            <person name="Labutti K."/>
            <person name="Salamov A."/>
            <person name="Andreopoulos B."/>
            <person name="Baker S."/>
            <person name="Barry K."/>
            <person name="Bills G."/>
            <person name="Bluhm B."/>
            <person name="Cannon C."/>
            <person name="Castanera R."/>
            <person name="Culley D."/>
            <person name="Daum C."/>
            <person name="Ezra D."/>
            <person name="Gonzalez J."/>
            <person name="Henrissat B."/>
            <person name="Kuo A."/>
            <person name="Liang C."/>
            <person name="Lipzen A."/>
            <person name="Lutzoni F."/>
            <person name="Magnuson J."/>
            <person name="Mondo S."/>
            <person name="Nolan M."/>
            <person name="Ohm R."/>
            <person name="Pangilinan J."/>
            <person name="Park H.-J."/>
            <person name="Ramirez L."/>
            <person name="Alfaro M."/>
            <person name="Sun H."/>
            <person name="Tritt A."/>
            <person name="Yoshinaga Y."/>
            <person name="Zwiers L.-H."/>
            <person name="Turgeon B."/>
            <person name="Goodwin S."/>
            <person name="Spatafora J."/>
            <person name="Crous P."/>
            <person name="Grigoriev I."/>
        </authorList>
    </citation>
    <scope>NUCLEOTIDE SEQUENCE</scope>
    <source>
        <strain evidence="6">CBS 122368</strain>
    </source>
</reference>
<dbReference type="GeneID" id="54588048"/>
<protein>
    <recommendedName>
        <fullName evidence="5">MYND-type domain-containing protein</fullName>
    </recommendedName>
</protein>
<dbReference type="PROSITE" id="PS50865">
    <property type="entry name" value="ZF_MYND_2"/>
    <property type="match status" value="1"/>
</dbReference>
<dbReference type="AlphaFoldDB" id="A0A6A6ISV4"/>
<keyword evidence="7" id="KW-1185">Reference proteome</keyword>
<keyword evidence="2 4" id="KW-0863">Zinc-finger</keyword>
<keyword evidence="1" id="KW-0479">Metal-binding</keyword>
<dbReference type="GO" id="GO:0008270">
    <property type="term" value="F:zinc ion binding"/>
    <property type="evidence" value="ECO:0007669"/>
    <property type="project" value="UniProtKB-KW"/>
</dbReference>
<dbReference type="EMBL" id="ML987191">
    <property type="protein sequence ID" value="KAF2253625.1"/>
    <property type="molecule type" value="Genomic_DNA"/>
</dbReference>
<accession>A0A6A6ISV4</accession>
<dbReference type="InterPro" id="IPR002893">
    <property type="entry name" value="Znf_MYND"/>
</dbReference>
<sequence length="386" mass="42273">MEDLDGSPQCTSCGTSPARYCARCRSATYCSPECQQVDWRTHRLLCRAFKALSAGAGAARPSPIHHLAIHFPMAPRTKKPRLVWIATAEIEPGYSNPVLDALLRVPRAAVRAGECVRGRGRSADTLNLWYVDDAGVANPHTNQALHEGPLAFVRHAWGEKIWEGPVVAATKAGDAFDARRVTDVSLTAYRDALDYLGYFRDGVGSMVDGVGVDAHSSRVVLAERMGKVKGVRINCLGDQAGDRERELVQVDVPKAHSLFNLEGDDPLECLGWNRAVGKYQGKWGSGTGEDVLGQNPLASLIHLQVWGGGEQWGRIIERRVKDACGSILVVDRTKQDLTVDVVRAVCRMVEQVLVPLIAQTSQDSVLERDRVVEAITLDRLQEFMGD</sequence>
<evidence type="ECO:0000313" key="7">
    <source>
        <dbReference type="Proteomes" id="UP000800094"/>
    </source>
</evidence>
<dbReference type="Pfam" id="PF01753">
    <property type="entry name" value="zf-MYND"/>
    <property type="match status" value="1"/>
</dbReference>
<evidence type="ECO:0000256" key="3">
    <source>
        <dbReference type="ARBA" id="ARBA00022833"/>
    </source>
</evidence>
<gene>
    <name evidence="6" type="ORF">BU26DRAFT_588671</name>
</gene>
<proteinExistence type="predicted"/>
<dbReference type="RefSeq" id="XP_033688629.1">
    <property type="nucleotide sequence ID" value="XM_033834718.1"/>
</dbReference>
<dbReference type="PROSITE" id="PS01360">
    <property type="entry name" value="ZF_MYND_1"/>
    <property type="match status" value="1"/>
</dbReference>
<evidence type="ECO:0000256" key="4">
    <source>
        <dbReference type="PROSITE-ProRule" id="PRU00134"/>
    </source>
</evidence>
<evidence type="ECO:0000256" key="1">
    <source>
        <dbReference type="ARBA" id="ARBA00022723"/>
    </source>
</evidence>
<name>A0A6A6ISV4_9PLEO</name>
<dbReference type="OrthoDB" id="437457at2759"/>
<evidence type="ECO:0000259" key="5">
    <source>
        <dbReference type="PROSITE" id="PS50865"/>
    </source>
</evidence>
<organism evidence="6 7">
    <name type="scientific">Trematosphaeria pertusa</name>
    <dbReference type="NCBI Taxonomy" id="390896"/>
    <lineage>
        <taxon>Eukaryota</taxon>
        <taxon>Fungi</taxon>
        <taxon>Dikarya</taxon>
        <taxon>Ascomycota</taxon>
        <taxon>Pezizomycotina</taxon>
        <taxon>Dothideomycetes</taxon>
        <taxon>Pleosporomycetidae</taxon>
        <taxon>Pleosporales</taxon>
        <taxon>Massarineae</taxon>
        <taxon>Trematosphaeriaceae</taxon>
        <taxon>Trematosphaeria</taxon>
    </lineage>
</organism>
<dbReference type="SUPFAM" id="SSF144232">
    <property type="entry name" value="HIT/MYND zinc finger-like"/>
    <property type="match status" value="1"/>
</dbReference>
<evidence type="ECO:0000313" key="6">
    <source>
        <dbReference type="EMBL" id="KAF2253625.1"/>
    </source>
</evidence>